<dbReference type="GO" id="GO:0007156">
    <property type="term" value="P:homophilic cell adhesion via plasma membrane adhesion molecules"/>
    <property type="evidence" value="ECO:0007669"/>
    <property type="project" value="InterPro"/>
</dbReference>
<dbReference type="PRINTS" id="PR00205">
    <property type="entry name" value="CADHERIN"/>
</dbReference>
<keyword evidence="4 13" id="KW-0812">Transmembrane</keyword>
<dbReference type="GO" id="GO:0005886">
    <property type="term" value="C:plasma membrane"/>
    <property type="evidence" value="ECO:0007669"/>
    <property type="project" value="UniProtKB-SubCell"/>
</dbReference>
<dbReference type="Proteomes" id="UP000287033">
    <property type="component" value="Unassembled WGS sequence"/>
</dbReference>
<feature type="domain" description="Cadherin" evidence="14">
    <location>
        <begin position="450"/>
        <end position="559"/>
    </location>
</feature>
<dbReference type="OrthoDB" id="6252479at2759"/>
<dbReference type="PANTHER" id="PTHR24028">
    <property type="entry name" value="CADHERIN-87A"/>
    <property type="match status" value="1"/>
</dbReference>
<dbReference type="PROSITE" id="PS00232">
    <property type="entry name" value="CADHERIN_1"/>
    <property type="match status" value="3"/>
</dbReference>
<gene>
    <name evidence="15" type="ORF">chiPu_0008294</name>
</gene>
<dbReference type="STRING" id="137246.A0A401SHH8"/>
<keyword evidence="8" id="KW-0130">Cell adhesion</keyword>
<keyword evidence="3" id="KW-1003">Cell membrane</keyword>
<evidence type="ECO:0000256" key="11">
    <source>
        <dbReference type="ARBA" id="ARBA00023180"/>
    </source>
</evidence>
<evidence type="ECO:0000256" key="6">
    <source>
        <dbReference type="ARBA" id="ARBA00022737"/>
    </source>
</evidence>
<evidence type="ECO:0000256" key="8">
    <source>
        <dbReference type="ARBA" id="ARBA00022889"/>
    </source>
</evidence>
<evidence type="ECO:0000313" key="15">
    <source>
        <dbReference type="EMBL" id="GCC29851.1"/>
    </source>
</evidence>
<name>A0A401SHH8_CHIPU</name>
<dbReference type="CDD" id="cd11304">
    <property type="entry name" value="Cadherin_repeat"/>
    <property type="match status" value="6"/>
</dbReference>
<reference evidence="15 16" key="1">
    <citation type="journal article" date="2018" name="Nat. Ecol. Evol.">
        <title>Shark genomes provide insights into elasmobranch evolution and the origin of vertebrates.</title>
        <authorList>
            <person name="Hara Y"/>
            <person name="Yamaguchi K"/>
            <person name="Onimaru K"/>
            <person name="Kadota M"/>
            <person name="Koyanagi M"/>
            <person name="Keeley SD"/>
            <person name="Tatsumi K"/>
            <person name="Tanaka K"/>
            <person name="Motone F"/>
            <person name="Kageyama Y"/>
            <person name="Nozu R"/>
            <person name="Adachi N"/>
            <person name="Nishimura O"/>
            <person name="Nakagawa R"/>
            <person name="Tanegashima C"/>
            <person name="Kiyatake I"/>
            <person name="Matsumoto R"/>
            <person name="Murakumo K"/>
            <person name="Nishida K"/>
            <person name="Terakita A"/>
            <person name="Kuratani S"/>
            <person name="Sato K"/>
            <person name="Hyodo S Kuraku.S."/>
        </authorList>
    </citation>
    <scope>NUCLEOTIDE SEQUENCE [LARGE SCALE GENOMIC DNA]</scope>
</reference>
<dbReference type="FunFam" id="2.60.40.60:FF:000129">
    <property type="entry name" value="protocadherin alpha-C2 isoform X1"/>
    <property type="match status" value="1"/>
</dbReference>
<evidence type="ECO:0000256" key="10">
    <source>
        <dbReference type="ARBA" id="ARBA00023136"/>
    </source>
</evidence>
<dbReference type="FunFam" id="2.60.40.60:FF:000002">
    <property type="entry name" value="Protocadherin alpha 2"/>
    <property type="match status" value="1"/>
</dbReference>
<comment type="caution">
    <text evidence="15">The sequence shown here is derived from an EMBL/GenBank/DDBJ whole genome shotgun (WGS) entry which is preliminary data.</text>
</comment>
<evidence type="ECO:0000256" key="9">
    <source>
        <dbReference type="ARBA" id="ARBA00022989"/>
    </source>
</evidence>
<feature type="transmembrane region" description="Helical" evidence="13">
    <location>
        <begin position="684"/>
        <end position="707"/>
    </location>
</feature>
<feature type="domain" description="Cadherin" evidence="14">
    <location>
        <begin position="564"/>
        <end position="678"/>
    </location>
</feature>
<dbReference type="GO" id="GO:0005509">
    <property type="term" value="F:calcium ion binding"/>
    <property type="evidence" value="ECO:0007669"/>
    <property type="project" value="UniProtKB-UniRule"/>
</dbReference>
<evidence type="ECO:0000256" key="3">
    <source>
        <dbReference type="ARBA" id="ARBA00022475"/>
    </source>
</evidence>
<keyword evidence="6" id="KW-0677">Repeat</keyword>
<dbReference type="InterPro" id="IPR013164">
    <property type="entry name" value="Cadherin_N"/>
</dbReference>
<proteinExistence type="predicted"/>
<dbReference type="SMART" id="SM00112">
    <property type="entry name" value="CA"/>
    <property type="match status" value="6"/>
</dbReference>
<feature type="domain" description="Cadherin" evidence="14">
    <location>
        <begin position="345"/>
        <end position="449"/>
    </location>
</feature>
<dbReference type="EMBL" id="BEZZ01000269">
    <property type="protein sequence ID" value="GCC29851.1"/>
    <property type="molecule type" value="Genomic_DNA"/>
</dbReference>
<evidence type="ECO:0000256" key="4">
    <source>
        <dbReference type="ARBA" id="ARBA00022692"/>
    </source>
</evidence>
<evidence type="ECO:0000256" key="1">
    <source>
        <dbReference type="ARBA" id="ARBA00003436"/>
    </source>
</evidence>
<evidence type="ECO:0000256" key="7">
    <source>
        <dbReference type="ARBA" id="ARBA00022837"/>
    </source>
</evidence>
<dbReference type="FunFam" id="2.60.40.60:FF:000006">
    <property type="entry name" value="Protocadherin alpha 2"/>
    <property type="match status" value="1"/>
</dbReference>
<evidence type="ECO:0000256" key="2">
    <source>
        <dbReference type="ARBA" id="ARBA00004251"/>
    </source>
</evidence>
<feature type="domain" description="Cadherin" evidence="14">
    <location>
        <begin position="57"/>
        <end position="127"/>
    </location>
</feature>
<dbReference type="Pfam" id="PF00028">
    <property type="entry name" value="Cadherin"/>
    <property type="match status" value="5"/>
</dbReference>
<feature type="transmembrane region" description="Helical" evidence="13">
    <location>
        <begin position="7"/>
        <end position="29"/>
    </location>
</feature>
<dbReference type="SUPFAM" id="SSF49313">
    <property type="entry name" value="Cadherin-like"/>
    <property type="match status" value="6"/>
</dbReference>
<dbReference type="FunFam" id="2.60.40.60:FF:000001">
    <property type="entry name" value="Protocadherin alpha 2"/>
    <property type="match status" value="1"/>
</dbReference>
<dbReference type="InterPro" id="IPR032455">
    <property type="entry name" value="Cadherin_C"/>
</dbReference>
<dbReference type="Gene3D" id="2.60.40.60">
    <property type="entry name" value="Cadherins"/>
    <property type="match status" value="6"/>
</dbReference>
<dbReference type="InterPro" id="IPR050174">
    <property type="entry name" value="Protocadherin/Cadherin-CA"/>
</dbReference>
<accession>A0A401SHH8</accession>
<dbReference type="Pfam" id="PF16492">
    <property type="entry name" value="Cadherin_C_2"/>
    <property type="match status" value="1"/>
</dbReference>
<dbReference type="OMA" id="NICISAW"/>
<dbReference type="AlphaFoldDB" id="A0A401SHH8"/>
<dbReference type="FunFam" id="2.60.40.60:FF:000004">
    <property type="entry name" value="Protocadherin 1 gamma 2"/>
    <property type="match status" value="1"/>
</dbReference>
<feature type="domain" description="Cadherin" evidence="14">
    <location>
        <begin position="237"/>
        <end position="344"/>
    </location>
</feature>
<evidence type="ECO:0000256" key="5">
    <source>
        <dbReference type="ARBA" id="ARBA00022729"/>
    </source>
</evidence>
<organism evidence="15 16">
    <name type="scientific">Chiloscyllium punctatum</name>
    <name type="common">Brownbanded bambooshark</name>
    <name type="synonym">Hemiscyllium punctatum</name>
    <dbReference type="NCBI Taxonomy" id="137246"/>
    <lineage>
        <taxon>Eukaryota</taxon>
        <taxon>Metazoa</taxon>
        <taxon>Chordata</taxon>
        <taxon>Craniata</taxon>
        <taxon>Vertebrata</taxon>
        <taxon>Chondrichthyes</taxon>
        <taxon>Elasmobranchii</taxon>
        <taxon>Galeomorphii</taxon>
        <taxon>Galeoidea</taxon>
        <taxon>Orectolobiformes</taxon>
        <taxon>Hemiscylliidae</taxon>
        <taxon>Chiloscyllium</taxon>
    </lineage>
</organism>
<feature type="domain" description="Cadherin" evidence="14">
    <location>
        <begin position="128"/>
        <end position="236"/>
    </location>
</feature>
<keyword evidence="16" id="KW-1185">Reference proteome</keyword>
<dbReference type="InterPro" id="IPR015919">
    <property type="entry name" value="Cadherin-like_sf"/>
</dbReference>
<evidence type="ECO:0000313" key="16">
    <source>
        <dbReference type="Proteomes" id="UP000287033"/>
    </source>
</evidence>
<dbReference type="FunFam" id="2.60.40.60:FF:000018">
    <property type="entry name" value="Protocadherin gamma c3"/>
    <property type="match status" value="1"/>
</dbReference>
<keyword evidence="5" id="KW-0732">Signal</keyword>
<dbReference type="InterPro" id="IPR002126">
    <property type="entry name" value="Cadherin-like_dom"/>
</dbReference>
<comment type="function">
    <text evidence="1">Potential calcium-dependent cell-adhesion protein. May be involved in the establishment and maintenance of specific neuronal connections in the brain.</text>
</comment>
<dbReference type="InterPro" id="IPR020894">
    <property type="entry name" value="Cadherin_CS"/>
</dbReference>
<evidence type="ECO:0000256" key="13">
    <source>
        <dbReference type="SAM" id="Phobius"/>
    </source>
</evidence>
<keyword evidence="7 12" id="KW-0106">Calcium</keyword>
<dbReference type="PANTHER" id="PTHR24028:SF236">
    <property type="entry name" value="PROTOCADHERIN GAMMA-C3"/>
    <property type="match status" value="1"/>
</dbReference>
<evidence type="ECO:0000259" key="14">
    <source>
        <dbReference type="PROSITE" id="PS50268"/>
    </source>
</evidence>
<sequence>MAKGLHRLYYFAFLTCVSDLIFCQIQYVIPEEMERGDFVGNIAEDLGLTIGEMSFRKFRLVSDDGMPLFKVNKGNGILVVNERIDREILCGRIVSCSVSQDVAVENPLEMHRVKVEILDINDNSPKFPKMRYALQVSEVTAVGSLFLLESAQDADVGTNAVSSYEISTNEHFNLKTRTRGDGSKMAELVLENPLDREQLSSFHLTLTAFDGGTPRRSGTAEIIISVLDVNDCAPVFDHQTYKTKTLENLPKGSLITTINAVDLDQGTNGEVKYYLSSHVSHSVRELFSLDPATGQIRVQGSLDYEEEEAYQLDVEAVDNGTPALVGRAEILVEVVDVNDNAPVLKINPLSIEVSEDAARGTVIAIISATDSDSGGNGQVRCELPPNIPFKLQKSLNGQYNLIVSDTLNRESSPQYNISISAWDAGSPPLSTNKTIQVSVSDINDNAPQFTQAVFNVFLMENNAPGTSIFEVTAFDPDMGKNSAVSYFLLDSFTHESSASGHFSVNSGNGHLYALRSFDYEIQKKFQIKVQAQDDGTPSLTSTALVNVIILDQNDNAPVIVSPSNYSSSILIVPKSAHPGYLVTKVIATDADSGQNARLSYQLIEATDHSIFHVGLTSGEIRTTRNFRDQDALRQALVILVRDNGQPSLSSAVSILFTIQSNVTENTFEQKSKPRNPELFSNLNFLLIIILGSTSCIFLFIIIFLVVVKCKQDRNNYCYAFRFCCYRQRHLTAASHCRDVTKANLNYLDSAQTLPIRESYNYTVCLSPESSKSDFLFLKPCNPTLPLDDINARGT</sequence>
<protein>
    <recommendedName>
        <fullName evidence="14">Cadherin domain-containing protein</fullName>
    </recommendedName>
</protein>
<dbReference type="Pfam" id="PF08266">
    <property type="entry name" value="Cadherin_2"/>
    <property type="match status" value="1"/>
</dbReference>
<dbReference type="PROSITE" id="PS50268">
    <property type="entry name" value="CADHERIN_2"/>
    <property type="match status" value="6"/>
</dbReference>
<keyword evidence="11" id="KW-0325">Glycoprotein</keyword>
<keyword evidence="10 13" id="KW-0472">Membrane</keyword>
<comment type="subcellular location">
    <subcellularLocation>
        <location evidence="2">Cell membrane</location>
        <topology evidence="2">Single-pass type I membrane protein</topology>
    </subcellularLocation>
</comment>
<evidence type="ECO:0000256" key="12">
    <source>
        <dbReference type="PROSITE-ProRule" id="PRU00043"/>
    </source>
</evidence>
<keyword evidence="9 13" id="KW-1133">Transmembrane helix</keyword>